<sequence>MAGHPTPHFHNDAGHAKIEIGVKEFMCVGANPPFDHPHVFLDMGDDSEKVCPYCSTLYVYNAALGAFETKPEGCAYHATTTWA</sequence>
<protein>
    <submittedName>
        <fullName evidence="2">Zinc-finger domain-containing protein</fullName>
    </submittedName>
</protein>
<dbReference type="AlphaFoldDB" id="A0A4R0PGJ1"/>
<keyword evidence="2" id="KW-0863">Zinc-finger</keyword>
<name>A0A4R0PGJ1_9HYPH</name>
<dbReference type="GO" id="GO:0008270">
    <property type="term" value="F:zinc ion binding"/>
    <property type="evidence" value="ECO:0007669"/>
    <property type="project" value="UniProtKB-KW"/>
</dbReference>
<dbReference type="EMBL" id="SJST01000003">
    <property type="protein sequence ID" value="TCD14574.1"/>
    <property type="molecule type" value="Genomic_DNA"/>
</dbReference>
<accession>A0A4R0PGJ1</accession>
<proteinExistence type="predicted"/>
<dbReference type="Gene3D" id="2.60.260.40">
    <property type="entry name" value="q5lls5 like domains"/>
    <property type="match status" value="1"/>
</dbReference>
<evidence type="ECO:0000313" key="2">
    <source>
        <dbReference type="EMBL" id="TCD14574.1"/>
    </source>
</evidence>
<dbReference type="InterPro" id="IPR019401">
    <property type="entry name" value="Znf_CHCC"/>
</dbReference>
<organism evidence="2 3">
    <name type="scientific">Oricola cellulosilytica</name>
    <dbReference type="NCBI Taxonomy" id="1429082"/>
    <lineage>
        <taxon>Bacteria</taxon>
        <taxon>Pseudomonadati</taxon>
        <taxon>Pseudomonadota</taxon>
        <taxon>Alphaproteobacteria</taxon>
        <taxon>Hyphomicrobiales</taxon>
        <taxon>Ahrensiaceae</taxon>
        <taxon>Oricola</taxon>
    </lineage>
</organism>
<keyword evidence="3" id="KW-1185">Reference proteome</keyword>
<reference evidence="2 3" key="1">
    <citation type="journal article" date="2015" name="Antonie Van Leeuwenhoek">
        <title>Oricola cellulosilytica gen. nov., sp. nov., a cellulose-degrading bacterium of the family Phyllobacteriaceae isolated from surface seashore water, and emended descriptions of Mesorhizobium loti and Phyllobacterium myrsinacearum.</title>
        <authorList>
            <person name="Hameed A."/>
            <person name="Shahina M."/>
            <person name="Lai W.A."/>
            <person name="Lin S.Y."/>
            <person name="Young L.S."/>
            <person name="Liu Y.C."/>
            <person name="Hsu Y.H."/>
            <person name="Young C.C."/>
        </authorList>
    </citation>
    <scope>NUCLEOTIDE SEQUENCE [LARGE SCALE GENOMIC DNA]</scope>
    <source>
        <strain evidence="2 3">KCTC 52183</strain>
    </source>
</reference>
<keyword evidence="2" id="KW-0862">Zinc</keyword>
<evidence type="ECO:0000313" key="3">
    <source>
        <dbReference type="Proteomes" id="UP000291301"/>
    </source>
</evidence>
<comment type="caution">
    <text evidence="2">The sequence shown here is derived from an EMBL/GenBank/DDBJ whole genome shotgun (WGS) entry which is preliminary data.</text>
</comment>
<gene>
    <name evidence="2" type="ORF">E0D97_11035</name>
</gene>
<dbReference type="RefSeq" id="WP_131568736.1">
    <property type="nucleotide sequence ID" value="NZ_JAINFK010000009.1"/>
</dbReference>
<keyword evidence="2" id="KW-0479">Metal-binding</keyword>
<dbReference type="OrthoDB" id="9807344at2"/>
<feature type="domain" description="Zinc finger CHCC-type" evidence="1">
    <location>
        <begin position="23"/>
        <end position="58"/>
    </location>
</feature>
<evidence type="ECO:0000259" key="1">
    <source>
        <dbReference type="Pfam" id="PF10276"/>
    </source>
</evidence>
<dbReference type="Proteomes" id="UP000291301">
    <property type="component" value="Unassembled WGS sequence"/>
</dbReference>
<dbReference type="Pfam" id="PF10276">
    <property type="entry name" value="zf-CHCC"/>
    <property type="match status" value="1"/>
</dbReference>